<organism evidence="4 5">
    <name type="scientific">Hephaestia caeni</name>
    <dbReference type="NCBI Taxonomy" id="645617"/>
    <lineage>
        <taxon>Bacteria</taxon>
        <taxon>Pseudomonadati</taxon>
        <taxon>Pseudomonadota</taxon>
        <taxon>Alphaproteobacteria</taxon>
        <taxon>Sphingomonadales</taxon>
        <taxon>Sphingomonadaceae</taxon>
        <taxon>Hephaestia</taxon>
    </lineage>
</organism>
<keyword evidence="5" id="KW-1185">Reference proteome</keyword>
<dbReference type="NCBIfam" id="TIGR00103">
    <property type="entry name" value="DNA_YbaB_EbfC"/>
    <property type="match status" value="1"/>
</dbReference>
<evidence type="ECO:0000256" key="1">
    <source>
        <dbReference type="ARBA" id="ARBA00023125"/>
    </source>
</evidence>
<dbReference type="InterPro" id="IPR036894">
    <property type="entry name" value="YbaB-like_sf"/>
</dbReference>
<dbReference type="GO" id="GO:0043590">
    <property type="term" value="C:bacterial nucleoid"/>
    <property type="evidence" value="ECO:0007669"/>
    <property type="project" value="UniProtKB-UniRule"/>
</dbReference>
<proteinExistence type="inferred from homology"/>
<dbReference type="HAMAP" id="MF_00274">
    <property type="entry name" value="DNA_YbaB_EbfC"/>
    <property type="match status" value="1"/>
</dbReference>
<comment type="subcellular location">
    <subcellularLocation>
        <location evidence="2">Cytoplasm</location>
        <location evidence="2">Nucleoid</location>
    </subcellularLocation>
</comment>
<protein>
    <recommendedName>
        <fullName evidence="2">Nucleoid-associated protein DFR49_0141</fullName>
    </recommendedName>
</protein>
<name>A0A397PCE8_9SPHN</name>
<evidence type="ECO:0000313" key="4">
    <source>
        <dbReference type="EMBL" id="RIA45619.1"/>
    </source>
</evidence>
<feature type="coiled-coil region" evidence="3">
    <location>
        <begin position="11"/>
        <end position="41"/>
    </location>
</feature>
<keyword evidence="1 2" id="KW-0238">DNA-binding</keyword>
<evidence type="ECO:0000313" key="5">
    <source>
        <dbReference type="Proteomes" id="UP000266568"/>
    </source>
</evidence>
<comment type="caution">
    <text evidence="4">The sequence shown here is derived from an EMBL/GenBank/DDBJ whole genome shotgun (WGS) entry which is preliminary data.</text>
</comment>
<comment type="subunit">
    <text evidence="2">Homodimer.</text>
</comment>
<dbReference type="PIRSF" id="PIRSF004555">
    <property type="entry name" value="UCP004555"/>
    <property type="match status" value="1"/>
</dbReference>
<dbReference type="Gene3D" id="3.30.1310.10">
    <property type="entry name" value="Nucleoid-associated protein YbaB-like domain"/>
    <property type="match status" value="1"/>
</dbReference>
<dbReference type="GO" id="GO:0005829">
    <property type="term" value="C:cytosol"/>
    <property type="evidence" value="ECO:0007669"/>
    <property type="project" value="TreeGrafter"/>
</dbReference>
<dbReference type="AlphaFoldDB" id="A0A397PCE8"/>
<evidence type="ECO:0000256" key="2">
    <source>
        <dbReference type="HAMAP-Rule" id="MF_00274"/>
    </source>
</evidence>
<gene>
    <name evidence="4" type="ORF">DFR49_0141</name>
</gene>
<dbReference type="EMBL" id="QXDC01000002">
    <property type="protein sequence ID" value="RIA45619.1"/>
    <property type="molecule type" value="Genomic_DNA"/>
</dbReference>
<accession>A0A397PCE8</accession>
<dbReference type="Proteomes" id="UP000266568">
    <property type="component" value="Unassembled WGS sequence"/>
</dbReference>
<dbReference type="PANTHER" id="PTHR33449">
    <property type="entry name" value="NUCLEOID-ASSOCIATED PROTEIN YBAB"/>
    <property type="match status" value="1"/>
</dbReference>
<keyword evidence="3" id="KW-0175">Coiled coil</keyword>
<comment type="function">
    <text evidence="2">Binds to DNA and alters its conformation. May be involved in regulation of gene expression, nucleoid organization and DNA protection.</text>
</comment>
<dbReference type="Pfam" id="PF02575">
    <property type="entry name" value="YbaB_DNA_bd"/>
    <property type="match status" value="1"/>
</dbReference>
<comment type="similarity">
    <text evidence="2">Belongs to the YbaB/EbfC family.</text>
</comment>
<dbReference type="InterPro" id="IPR004401">
    <property type="entry name" value="YbaB/EbfC"/>
</dbReference>
<evidence type="ECO:0000256" key="3">
    <source>
        <dbReference type="SAM" id="Coils"/>
    </source>
</evidence>
<dbReference type="GO" id="GO:0003677">
    <property type="term" value="F:DNA binding"/>
    <property type="evidence" value="ECO:0007669"/>
    <property type="project" value="UniProtKB-UniRule"/>
</dbReference>
<reference evidence="4 5" key="1">
    <citation type="submission" date="2018-08" db="EMBL/GenBank/DDBJ databases">
        <title>Genomic Encyclopedia of Type Strains, Phase IV (KMG-IV): sequencing the most valuable type-strain genomes for metagenomic binning, comparative biology and taxonomic classification.</title>
        <authorList>
            <person name="Goeker M."/>
        </authorList>
    </citation>
    <scope>NUCLEOTIDE SEQUENCE [LARGE SCALE GENOMIC DNA]</scope>
    <source>
        <strain evidence="4 5">DSM 25527</strain>
    </source>
</reference>
<keyword evidence="2" id="KW-0963">Cytoplasm</keyword>
<sequence>MGNQQTELSVMKSIEEMMAMAQNVQAELQKAQEGLDTIEVEGAAGGGMVKVRASAKGRIIGVEIDDSLMQPSEKQMLEDLIAAAINDARTKADLAANEAMSKMTSGIPLPPGFKLPF</sequence>
<dbReference type="SUPFAM" id="SSF82607">
    <property type="entry name" value="YbaB-like"/>
    <property type="match status" value="1"/>
</dbReference>
<dbReference type="PANTHER" id="PTHR33449:SF1">
    <property type="entry name" value="NUCLEOID-ASSOCIATED PROTEIN YBAB"/>
    <property type="match status" value="1"/>
</dbReference>